<evidence type="ECO:0000256" key="1">
    <source>
        <dbReference type="ARBA" id="ARBA00008889"/>
    </source>
</evidence>
<keyword evidence="3" id="KW-0687">Ribonucleoprotein</keyword>
<dbReference type="GO" id="GO:1990904">
    <property type="term" value="C:ribonucleoprotein complex"/>
    <property type="evidence" value="ECO:0007669"/>
    <property type="project" value="UniProtKB-KW"/>
</dbReference>
<organism evidence="5">
    <name type="scientific">marine sediment metagenome</name>
    <dbReference type="NCBI Taxonomy" id="412755"/>
    <lineage>
        <taxon>unclassified sequences</taxon>
        <taxon>metagenomes</taxon>
        <taxon>ecological metagenomes</taxon>
    </lineage>
</organism>
<dbReference type="AlphaFoldDB" id="A0A0F9R1E8"/>
<dbReference type="GO" id="GO:0005840">
    <property type="term" value="C:ribosome"/>
    <property type="evidence" value="ECO:0007669"/>
    <property type="project" value="UniProtKB-KW"/>
</dbReference>
<comment type="similarity">
    <text evidence="1">Belongs to the universal ribosomal protein uL10 family.</text>
</comment>
<dbReference type="EMBL" id="LAZR01001542">
    <property type="protein sequence ID" value="KKN43002.1"/>
    <property type="molecule type" value="Genomic_DNA"/>
</dbReference>
<keyword evidence="2" id="KW-0689">Ribosomal protein</keyword>
<dbReference type="Pfam" id="PF00466">
    <property type="entry name" value="Ribosomal_L10"/>
    <property type="match status" value="1"/>
</dbReference>
<protein>
    <recommendedName>
        <fullName evidence="6">50S ribosomal protein L10</fullName>
    </recommendedName>
</protein>
<gene>
    <name evidence="5" type="ORF">LCGC14_0707550</name>
</gene>
<sequence length="214" mass="22240">MSKPVKEMMRTQLVGQLDGVDAVAVVDLTGIDANTTNQIRRRLTEKSIRLSVVKNSMARYAFKQVGLDDAVALLEGPCALAWGGESIISVVRELRDIRKEVEQLGLKGALLDGDVYGAERMEELANYPTREEAIAQVLQAALSPGANLASCLIAPGGAIAALIEAIEEQGDGSEDVEDGDAGAPVPAPGGDSDDAGAASAEAPEGDAEAAPQEE</sequence>
<proteinExistence type="inferred from homology"/>
<evidence type="ECO:0000256" key="4">
    <source>
        <dbReference type="SAM" id="MobiDB-lite"/>
    </source>
</evidence>
<dbReference type="CDD" id="cd05797">
    <property type="entry name" value="Ribosomal_L10"/>
    <property type="match status" value="1"/>
</dbReference>
<comment type="caution">
    <text evidence="5">The sequence shown here is derived from an EMBL/GenBank/DDBJ whole genome shotgun (WGS) entry which is preliminary data.</text>
</comment>
<dbReference type="InterPro" id="IPR022973">
    <property type="entry name" value="Ribosomal_uL10_bac"/>
</dbReference>
<feature type="compositionally biased region" description="Acidic residues" evidence="4">
    <location>
        <begin position="203"/>
        <end position="214"/>
    </location>
</feature>
<dbReference type="HAMAP" id="MF_00362">
    <property type="entry name" value="Ribosomal_uL10"/>
    <property type="match status" value="1"/>
</dbReference>
<dbReference type="InterPro" id="IPR047865">
    <property type="entry name" value="Ribosomal_uL10_bac_type"/>
</dbReference>
<dbReference type="InterPro" id="IPR043141">
    <property type="entry name" value="Ribosomal_uL10-like_sf"/>
</dbReference>
<dbReference type="PANTHER" id="PTHR11560">
    <property type="entry name" value="39S RIBOSOMAL PROTEIN L10, MITOCHONDRIAL"/>
    <property type="match status" value="1"/>
</dbReference>
<evidence type="ECO:0008006" key="6">
    <source>
        <dbReference type="Google" id="ProtNLM"/>
    </source>
</evidence>
<evidence type="ECO:0000256" key="3">
    <source>
        <dbReference type="ARBA" id="ARBA00023274"/>
    </source>
</evidence>
<dbReference type="Gene3D" id="3.30.70.1730">
    <property type="match status" value="1"/>
</dbReference>
<accession>A0A0F9R1E8</accession>
<evidence type="ECO:0000256" key="2">
    <source>
        <dbReference type="ARBA" id="ARBA00022980"/>
    </source>
</evidence>
<reference evidence="5" key="1">
    <citation type="journal article" date="2015" name="Nature">
        <title>Complex archaea that bridge the gap between prokaryotes and eukaryotes.</title>
        <authorList>
            <person name="Spang A."/>
            <person name="Saw J.H."/>
            <person name="Jorgensen S.L."/>
            <person name="Zaremba-Niedzwiedzka K."/>
            <person name="Martijn J."/>
            <person name="Lind A.E."/>
            <person name="van Eijk R."/>
            <person name="Schleper C."/>
            <person name="Guy L."/>
            <person name="Ettema T.J."/>
        </authorList>
    </citation>
    <scope>NUCLEOTIDE SEQUENCE</scope>
</reference>
<dbReference type="SUPFAM" id="SSF160369">
    <property type="entry name" value="Ribosomal protein L10-like"/>
    <property type="match status" value="1"/>
</dbReference>
<feature type="region of interest" description="Disordered" evidence="4">
    <location>
        <begin position="169"/>
        <end position="214"/>
    </location>
</feature>
<dbReference type="NCBIfam" id="NF000955">
    <property type="entry name" value="PRK00099.1-1"/>
    <property type="match status" value="1"/>
</dbReference>
<evidence type="ECO:0000313" key="5">
    <source>
        <dbReference type="EMBL" id="KKN43002.1"/>
    </source>
</evidence>
<feature type="compositionally biased region" description="Acidic residues" evidence="4">
    <location>
        <begin position="169"/>
        <end position="180"/>
    </location>
</feature>
<feature type="compositionally biased region" description="Low complexity" evidence="4">
    <location>
        <begin position="181"/>
        <end position="202"/>
    </location>
</feature>
<name>A0A0F9R1E8_9ZZZZ</name>
<dbReference type="InterPro" id="IPR001790">
    <property type="entry name" value="Ribosomal_uL10"/>
</dbReference>